<dbReference type="SUPFAM" id="SSF51735">
    <property type="entry name" value="NAD(P)-binding Rossmann-fold domains"/>
    <property type="match status" value="1"/>
</dbReference>
<dbReference type="GO" id="GO:0070402">
    <property type="term" value="F:NADPH binding"/>
    <property type="evidence" value="ECO:0007669"/>
    <property type="project" value="TreeGrafter"/>
</dbReference>
<dbReference type="Pfam" id="PF08240">
    <property type="entry name" value="ADH_N"/>
    <property type="match status" value="1"/>
</dbReference>
<dbReference type="InterPro" id="IPR036291">
    <property type="entry name" value="NAD(P)-bd_dom_sf"/>
</dbReference>
<evidence type="ECO:0000259" key="3">
    <source>
        <dbReference type="SMART" id="SM00829"/>
    </source>
</evidence>
<accession>A0A261Y2Y1</accession>
<comment type="caution">
    <text evidence="4">The sequence shown here is derived from an EMBL/GenBank/DDBJ whole genome shotgun (WGS) entry which is preliminary data.</text>
</comment>
<dbReference type="OrthoDB" id="48317at2759"/>
<dbReference type="InterPro" id="IPR020843">
    <property type="entry name" value="ER"/>
</dbReference>
<dbReference type="PANTHER" id="PTHR48106">
    <property type="entry name" value="QUINONE OXIDOREDUCTASE PIG3-RELATED"/>
    <property type="match status" value="1"/>
</dbReference>
<reference evidence="4 5" key="1">
    <citation type="journal article" date="2017" name="Mycologia">
        <title>Bifiguratus adelaidae, gen. et sp. nov., a new member of Mucoromycotina in endophytic and soil-dwelling habitats.</title>
        <authorList>
            <person name="Torres-Cruz T.J."/>
            <person name="Billingsley Tobias T.L."/>
            <person name="Almatruk M."/>
            <person name="Hesse C."/>
            <person name="Kuske C.R."/>
            <person name="Desiro A."/>
            <person name="Benucci G.M."/>
            <person name="Bonito G."/>
            <person name="Stajich J.E."/>
            <person name="Dunlap C."/>
            <person name="Arnold A.E."/>
            <person name="Porras-Alfaro A."/>
        </authorList>
    </citation>
    <scope>NUCLEOTIDE SEQUENCE [LARGE SCALE GENOMIC DNA]</scope>
    <source>
        <strain evidence="4 5">AZ0501</strain>
    </source>
</reference>
<dbReference type="Gene3D" id="3.90.180.10">
    <property type="entry name" value="Medium-chain alcohol dehydrogenases, catalytic domain"/>
    <property type="match status" value="2"/>
</dbReference>
<feature type="domain" description="Enoyl reductase (ER)" evidence="3">
    <location>
        <begin position="10"/>
        <end position="281"/>
    </location>
</feature>
<evidence type="ECO:0000256" key="2">
    <source>
        <dbReference type="ARBA" id="ARBA00023002"/>
    </source>
</evidence>
<evidence type="ECO:0000256" key="1">
    <source>
        <dbReference type="ARBA" id="ARBA00022857"/>
    </source>
</evidence>
<proteinExistence type="predicted"/>
<sequence length="287" mass="30527">MKVALLEQPGDETAFKIKIKDIPIPTPGKDQVVIRLEYSGINYIDTTMRAGKLPGTSFPIVLGCEGAGAVHKVGEGVTDLAVGDPVVVYAFGTYGEYLLTDSWRVFKLDKTSTKIAAATLINACTAQFLVHEVFQIKEGGIVIGTVSSQDKIQVAQAFVAELTNGQGAEAVFDAVGGPLLDVNLSLIKPGGVLVNYGSLGGPLDVDEAKVTAQQVGKDFKRVGLGVTITNRELMLPIYKPVKDYMDSGKAVVNIYREYSLEEIGQAHLDLVSRGTTGKLLVRLAGTG</sequence>
<keyword evidence="2" id="KW-0560">Oxidoreductase</keyword>
<gene>
    <name evidence="4" type="ORF">BZG36_01758</name>
</gene>
<organism evidence="4 5">
    <name type="scientific">Bifiguratus adelaidae</name>
    <dbReference type="NCBI Taxonomy" id="1938954"/>
    <lineage>
        <taxon>Eukaryota</taxon>
        <taxon>Fungi</taxon>
        <taxon>Fungi incertae sedis</taxon>
        <taxon>Mucoromycota</taxon>
        <taxon>Mucoromycotina</taxon>
        <taxon>Endogonomycetes</taxon>
        <taxon>Endogonales</taxon>
        <taxon>Endogonales incertae sedis</taxon>
        <taxon>Bifiguratus</taxon>
    </lineage>
</organism>
<dbReference type="GO" id="GO:0003960">
    <property type="term" value="F:quinone reductase (NADPH) activity"/>
    <property type="evidence" value="ECO:0007669"/>
    <property type="project" value="TreeGrafter"/>
</dbReference>
<evidence type="ECO:0000313" key="4">
    <source>
        <dbReference type="EMBL" id="OZJ04969.1"/>
    </source>
</evidence>
<dbReference type="AlphaFoldDB" id="A0A261Y2Y1"/>
<dbReference type="GO" id="GO:0035925">
    <property type="term" value="F:mRNA 3'-UTR AU-rich region binding"/>
    <property type="evidence" value="ECO:0007669"/>
    <property type="project" value="TreeGrafter"/>
</dbReference>
<keyword evidence="1" id="KW-0521">NADP</keyword>
<evidence type="ECO:0000313" key="5">
    <source>
        <dbReference type="Proteomes" id="UP000242875"/>
    </source>
</evidence>
<dbReference type="Proteomes" id="UP000242875">
    <property type="component" value="Unassembled WGS sequence"/>
</dbReference>
<protein>
    <recommendedName>
        <fullName evidence="3">Enoyl reductase (ER) domain-containing protein</fullName>
    </recommendedName>
</protein>
<keyword evidence="5" id="KW-1185">Reference proteome</keyword>
<dbReference type="SMART" id="SM00829">
    <property type="entry name" value="PKS_ER"/>
    <property type="match status" value="1"/>
</dbReference>
<dbReference type="InterPro" id="IPR011032">
    <property type="entry name" value="GroES-like_sf"/>
</dbReference>
<name>A0A261Y2Y1_9FUNG</name>
<dbReference type="InterPro" id="IPR013154">
    <property type="entry name" value="ADH-like_N"/>
</dbReference>
<dbReference type="SUPFAM" id="SSF50129">
    <property type="entry name" value="GroES-like"/>
    <property type="match status" value="1"/>
</dbReference>
<dbReference type="Pfam" id="PF13602">
    <property type="entry name" value="ADH_zinc_N_2"/>
    <property type="match status" value="1"/>
</dbReference>
<dbReference type="PANTHER" id="PTHR48106:SF13">
    <property type="entry name" value="QUINONE OXIDOREDUCTASE-RELATED"/>
    <property type="match status" value="1"/>
</dbReference>
<dbReference type="Gene3D" id="3.40.50.720">
    <property type="entry name" value="NAD(P)-binding Rossmann-like Domain"/>
    <property type="match status" value="2"/>
</dbReference>
<dbReference type="GO" id="GO:0005829">
    <property type="term" value="C:cytosol"/>
    <property type="evidence" value="ECO:0007669"/>
    <property type="project" value="TreeGrafter"/>
</dbReference>
<dbReference type="EMBL" id="MVBO01000025">
    <property type="protein sequence ID" value="OZJ04969.1"/>
    <property type="molecule type" value="Genomic_DNA"/>
</dbReference>